<dbReference type="Pfam" id="PF04827">
    <property type="entry name" value="Plant_tran"/>
    <property type="match status" value="1"/>
</dbReference>
<comment type="caution">
    <text evidence="1">The sequence shown here is derived from an EMBL/GenBank/DDBJ whole genome shotgun (WGS) entry which is preliminary data.</text>
</comment>
<organism evidence="1 2">
    <name type="scientific">Lolium multiflorum</name>
    <name type="common">Italian ryegrass</name>
    <name type="synonym">Lolium perenne subsp. multiflorum</name>
    <dbReference type="NCBI Taxonomy" id="4521"/>
    <lineage>
        <taxon>Eukaryota</taxon>
        <taxon>Viridiplantae</taxon>
        <taxon>Streptophyta</taxon>
        <taxon>Embryophyta</taxon>
        <taxon>Tracheophyta</taxon>
        <taxon>Spermatophyta</taxon>
        <taxon>Magnoliopsida</taxon>
        <taxon>Liliopsida</taxon>
        <taxon>Poales</taxon>
        <taxon>Poaceae</taxon>
        <taxon>BOP clade</taxon>
        <taxon>Pooideae</taxon>
        <taxon>Poodae</taxon>
        <taxon>Poeae</taxon>
        <taxon>Poeae Chloroplast Group 2 (Poeae type)</taxon>
        <taxon>Loliodinae</taxon>
        <taxon>Loliinae</taxon>
        <taxon>Lolium</taxon>
    </lineage>
</organism>
<protein>
    <submittedName>
        <fullName evidence="1">Uncharacterized protein</fullName>
    </submittedName>
</protein>
<accession>A0AAD8VG46</accession>
<gene>
    <name evidence="1" type="ORF">QYE76_037147</name>
</gene>
<dbReference type="PANTHER" id="PTHR47150:SF7">
    <property type="entry name" value="NUCLEASE"/>
    <property type="match status" value="1"/>
</dbReference>
<name>A0AAD8VG46_LOLMU</name>
<dbReference type="AlphaFoldDB" id="A0AAD8VG46"/>
<dbReference type="EMBL" id="JAUUTY010000030">
    <property type="protein sequence ID" value="KAK1603500.1"/>
    <property type="molecule type" value="Genomic_DNA"/>
</dbReference>
<dbReference type="Proteomes" id="UP001231189">
    <property type="component" value="Unassembled WGS sequence"/>
</dbReference>
<evidence type="ECO:0000313" key="2">
    <source>
        <dbReference type="Proteomes" id="UP001231189"/>
    </source>
</evidence>
<keyword evidence="2" id="KW-1185">Reference proteome</keyword>
<reference evidence="1" key="1">
    <citation type="submission" date="2023-07" db="EMBL/GenBank/DDBJ databases">
        <title>A chromosome-level genome assembly of Lolium multiflorum.</title>
        <authorList>
            <person name="Chen Y."/>
            <person name="Copetti D."/>
            <person name="Kolliker R."/>
            <person name="Studer B."/>
        </authorList>
    </citation>
    <scope>NUCLEOTIDE SEQUENCE</scope>
    <source>
        <strain evidence="1">02402/16</strain>
        <tissue evidence="1">Leaf</tissue>
    </source>
</reference>
<proteinExistence type="predicted"/>
<evidence type="ECO:0000313" key="1">
    <source>
        <dbReference type="EMBL" id="KAK1603500.1"/>
    </source>
</evidence>
<dbReference type="InterPro" id="IPR006912">
    <property type="entry name" value="Harbinger_derived_prot"/>
</dbReference>
<dbReference type="PANTHER" id="PTHR47150">
    <property type="entry name" value="OS12G0169200 PROTEIN"/>
    <property type="match status" value="1"/>
</dbReference>
<sequence length="109" mass="12056">MDNITAAISPLRSITERRASSSSATADAGNLEGDDYQYNGGYEDYESHVLARLASGDTPACNYIVNGHDYTMDYYLADGIYPDWATFVKTIRLPDSRDEPEFAKAQETS</sequence>